<accession>A0A964UTT1</accession>
<proteinExistence type="predicted"/>
<sequence length="104" mass="10633">MTASFEWAGLVPVVASGLGPVLAALIPALLERLERHRARGRAEPAPACPVPSGVAGASEADTLERHVVRVDVHGAGDVAVVVRVGAAPGARGLCGCPEERLRGR</sequence>
<keyword evidence="2" id="KW-1185">Reference proteome</keyword>
<dbReference type="AlphaFoldDB" id="A0A964UTT1"/>
<comment type="caution">
    <text evidence="1">The sequence shown here is derived from an EMBL/GenBank/DDBJ whole genome shotgun (WGS) entry which is preliminary data.</text>
</comment>
<gene>
    <name evidence="1" type="ORF">GUY60_28530</name>
</gene>
<protein>
    <submittedName>
        <fullName evidence="1">Uncharacterized protein</fullName>
    </submittedName>
</protein>
<reference evidence="1" key="1">
    <citation type="submission" date="2020-01" db="EMBL/GenBank/DDBJ databases">
        <title>Whole-genome analyses of novel actinobacteria.</title>
        <authorList>
            <person name="Sahin N."/>
        </authorList>
    </citation>
    <scope>NUCLEOTIDE SEQUENCE</scope>
    <source>
        <strain evidence="1">YC537</strain>
    </source>
</reference>
<name>A0A964UTT1_9ACTN</name>
<evidence type="ECO:0000313" key="2">
    <source>
        <dbReference type="Proteomes" id="UP000598297"/>
    </source>
</evidence>
<organism evidence="1 2">
    <name type="scientific">Streptomyces boluensis</name>
    <dbReference type="NCBI Taxonomy" id="1775135"/>
    <lineage>
        <taxon>Bacteria</taxon>
        <taxon>Bacillati</taxon>
        <taxon>Actinomycetota</taxon>
        <taxon>Actinomycetes</taxon>
        <taxon>Kitasatosporales</taxon>
        <taxon>Streptomycetaceae</taxon>
        <taxon>Streptomyces</taxon>
    </lineage>
</organism>
<dbReference type="RefSeq" id="WP_161702925.1">
    <property type="nucleotide sequence ID" value="NZ_JAAAHS010000305.1"/>
</dbReference>
<dbReference type="Proteomes" id="UP000598297">
    <property type="component" value="Unassembled WGS sequence"/>
</dbReference>
<dbReference type="EMBL" id="JAAAHS010000305">
    <property type="protein sequence ID" value="NBE55304.1"/>
    <property type="molecule type" value="Genomic_DNA"/>
</dbReference>
<evidence type="ECO:0000313" key="1">
    <source>
        <dbReference type="EMBL" id="NBE55304.1"/>
    </source>
</evidence>